<feature type="domain" description="Glycosyltransferase subfamily 4-like N-terminal" evidence="3">
    <location>
        <begin position="42"/>
        <end position="167"/>
    </location>
</feature>
<feature type="domain" description="Glycosyl transferase family 1" evidence="2">
    <location>
        <begin position="214"/>
        <end position="354"/>
    </location>
</feature>
<dbReference type="EMBL" id="OBDR01000011">
    <property type="protein sequence ID" value="SNY20668.1"/>
    <property type="molecule type" value="Genomic_DNA"/>
</dbReference>
<dbReference type="Pfam" id="PF00534">
    <property type="entry name" value="Glycos_transf_1"/>
    <property type="match status" value="1"/>
</dbReference>
<dbReference type="PANTHER" id="PTHR46401">
    <property type="entry name" value="GLYCOSYLTRANSFERASE WBBK-RELATED"/>
    <property type="match status" value="1"/>
</dbReference>
<dbReference type="SUPFAM" id="SSF53756">
    <property type="entry name" value="UDP-Glycosyltransferase/glycogen phosphorylase"/>
    <property type="match status" value="1"/>
</dbReference>
<evidence type="ECO:0000313" key="7">
    <source>
        <dbReference type="Proteomes" id="UP000295404"/>
    </source>
</evidence>
<dbReference type="Pfam" id="PF13439">
    <property type="entry name" value="Glyco_transf_4"/>
    <property type="match status" value="1"/>
</dbReference>
<evidence type="ECO:0000259" key="2">
    <source>
        <dbReference type="Pfam" id="PF00534"/>
    </source>
</evidence>
<sequence length="389" mass="45761">MFKHPPCCYEYKIINTFDLKIFSDNMNIIIGSLQYSPIYKSHCCALGKQSEKRGHSVTYLFSEEYKWMLPEEIKKKAVFVGNSKNIISTIIDGLNIKHKQKLNKIFLKEKPDFVYMHNFHPFLNYKVAKLSQKYKVTFIQHVHEPYVENKQAYEGFKPYWLYLFEYAQEKALEKTNIAVMSSVKAMQLFKKRYPKFLGEKKYIPLIYEDLGNDSNSIGNRKYITFIGPPVAAKGPEIFLKIAEYSRQHNLKLNFILISRLQITDSRYYKWKNLKVYHKEKISDEEIANYLRQSIMTITPYKIATQSSVVLTSYMYGTPVLSSNIEGLSETVSHLKTGYLVDNNSDIKEWIKGALFIKDNLDMMSKNCRIYFNNEFSEINWPKYFKELLG</sequence>
<evidence type="ECO:0000313" key="4">
    <source>
        <dbReference type="EMBL" id="SNY20668.1"/>
    </source>
</evidence>
<proteinExistence type="predicted"/>
<dbReference type="EMBL" id="SMMS01000001">
    <property type="protein sequence ID" value="TCL11592.1"/>
    <property type="molecule type" value="Genomic_DNA"/>
</dbReference>
<evidence type="ECO:0000313" key="6">
    <source>
        <dbReference type="Proteomes" id="UP000217726"/>
    </source>
</evidence>
<evidence type="ECO:0000313" key="5">
    <source>
        <dbReference type="EMBL" id="TCL11592.1"/>
    </source>
</evidence>
<keyword evidence="6" id="KW-1185">Reference proteome</keyword>
<name>A0A285GB70_9EURY</name>
<dbReference type="GO" id="GO:0016757">
    <property type="term" value="F:glycosyltransferase activity"/>
    <property type="evidence" value="ECO:0007669"/>
    <property type="project" value="InterPro"/>
</dbReference>
<dbReference type="PANTHER" id="PTHR46401:SF2">
    <property type="entry name" value="GLYCOSYLTRANSFERASE WBBK-RELATED"/>
    <property type="match status" value="1"/>
</dbReference>
<evidence type="ECO:0000259" key="3">
    <source>
        <dbReference type="Pfam" id="PF13439"/>
    </source>
</evidence>
<dbReference type="RefSeq" id="WP_096712824.1">
    <property type="nucleotide sequence ID" value="NZ_SMMS01000001.1"/>
</dbReference>
<dbReference type="InterPro" id="IPR028098">
    <property type="entry name" value="Glyco_trans_4-like_N"/>
</dbReference>
<reference evidence="5 7" key="3">
    <citation type="submission" date="2019-03" db="EMBL/GenBank/DDBJ databases">
        <title>Subsurface microbial communities from deep shales in Ohio and West Virginia, USA.</title>
        <authorList>
            <person name="Wrighton K."/>
        </authorList>
    </citation>
    <scope>NUCLEOTIDE SEQUENCE [LARGE SCALE GENOMIC DNA]</scope>
    <source>
        <strain evidence="5 7">WG1_MB</strain>
    </source>
</reference>
<reference evidence="4" key="1">
    <citation type="submission" date="2017-09" db="EMBL/GenBank/DDBJ databases">
        <authorList>
            <person name="Ehlers B."/>
            <person name="Leendertz F.H."/>
        </authorList>
    </citation>
    <scope>NUCLEOTIDE SEQUENCE [LARGE SCALE GENOMIC DNA]</scope>
    <source>
        <strain evidence="4">WG-1MB</strain>
    </source>
</reference>
<keyword evidence="1 4" id="KW-0808">Transferase</keyword>
<reference evidence="6" key="2">
    <citation type="submission" date="2017-09" db="EMBL/GenBank/DDBJ databases">
        <authorList>
            <person name="Varghese N."/>
            <person name="Submissions S."/>
        </authorList>
    </citation>
    <scope>NUCLEOTIDE SEQUENCE [LARGE SCALE GENOMIC DNA]</scope>
    <source>
        <strain evidence="6">WG-1MB</strain>
    </source>
</reference>
<gene>
    <name evidence="5" type="ORF">C7960_0756</name>
    <name evidence="4" type="ORF">SAMN06295989_11147</name>
</gene>
<dbReference type="Proteomes" id="UP000217726">
    <property type="component" value="Unassembled WGS sequence"/>
</dbReference>
<dbReference type="Gene3D" id="3.40.50.2000">
    <property type="entry name" value="Glycogen Phosphorylase B"/>
    <property type="match status" value="2"/>
</dbReference>
<dbReference type="AlphaFoldDB" id="A0A285GB70"/>
<accession>A0A285GB70</accession>
<organism evidence="4 6">
    <name type="scientific">Methanohalophilus euhalobius</name>
    <dbReference type="NCBI Taxonomy" id="51203"/>
    <lineage>
        <taxon>Archaea</taxon>
        <taxon>Methanobacteriati</taxon>
        <taxon>Methanobacteriota</taxon>
        <taxon>Stenosarchaea group</taxon>
        <taxon>Methanomicrobia</taxon>
        <taxon>Methanosarcinales</taxon>
        <taxon>Methanosarcinaceae</taxon>
        <taxon>Methanohalophilus</taxon>
    </lineage>
</organism>
<protein>
    <submittedName>
        <fullName evidence="5">Glycosyltransferase involved in cell wall biosynthesis</fullName>
    </submittedName>
    <submittedName>
        <fullName evidence="4">Glycosyltransferase involved in cell wall bisynthesis</fullName>
    </submittedName>
</protein>
<dbReference type="Proteomes" id="UP000295404">
    <property type="component" value="Unassembled WGS sequence"/>
</dbReference>
<evidence type="ECO:0000256" key="1">
    <source>
        <dbReference type="ARBA" id="ARBA00022679"/>
    </source>
</evidence>
<dbReference type="InterPro" id="IPR001296">
    <property type="entry name" value="Glyco_trans_1"/>
</dbReference>